<dbReference type="Proteomes" id="UP000320762">
    <property type="component" value="Unassembled WGS sequence"/>
</dbReference>
<name>A0A550CCH2_9AGAR</name>
<sequence>MPSRFADTPMAGFPDWLKEKPFSPSANDAMCNIMLACKDRIGDLTPSSSESGPSDYYVLLRRYLHVLAKCNCAIITVMLADLTLTEDEHIELLKMEDSHMARLLETTVGLEVARARSKPKTKIRSRVAALEDVATTVIRQASRRACDSIRRTSCLLEPLCKLPTARAVSNSFPPPDHVQSTVFPLRCHVNGFSTKLLMHL</sequence>
<organism evidence="1 2">
    <name type="scientific">Schizophyllum amplum</name>
    <dbReference type="NCBI Taxonomy" id="97359"/>
    <lineage>
        <taxon>Eukaryota</taxon>
        <taxon>Fungi</taxon>
        <taxon>Dikarya</taxon>
        <taxon>Basidiomycota</taxon>
        <taxon>Agaricomycotina</taxon>
        <taxon>Agaricomycetes</taxon>
        <taxon>Agaricomycetidae</taxon>
        <taxon>Agaricales</taxon>
        <taxon>Schizophyllaceae</taxon>
        <taxon>Schizophyllum</taxon>
    </lineage>
</organism>
<reference evidence="1 2" key="1">
    <citation type="journal article" date="2019" name="New Phytol.">
        <title>Comparative genomics reveals unique wood-decay strategies and fruiting body development in the Schizophyllaceae.</title>
        <authorList>
            <person name="Almasi E."/>
            <person name="Sahu N."/>
            <person name="Krizsan K."/>
            <person name="Balint B."/>
            <person name="Kovacs G.M."/>
            <person name="Kiss B."/>
            <person name="Cseklye J."/>
            <person name="Drula E."/>
            <person name="Henrissat B."/>
            <person name="Nagy I."/>
            <person name="Chovatia M."/>
            <person name="Adam C."/>
            <person name="LaButti K."/>
            <person name="Lipzen A."/>
            <person name="Riley R."/>
            <person name="Grigoriev I.V."/>
            <person name="Nagy L.G."/>
        </authorList>
    </citation>
    <scope>NUCLEOTIDE SEQUENCE [LARGE SCALE GENOMIC DNA]</scope>
    <source>
        <strain evidence="1 2">NL-1724</strain>
    </source>
</reference>
<accession>A0A550CCH2</accession>
<gene>
    <name evidence="1" type="ORF">BD626DRAFT_569664</name>
</gene>
<evidence type="ECO:0000313" key="1">
    <source>
        <dbReference type="EMBL" id="TRM62510.1"/>
    </source>
</evidence>
<dbReference type="AlphaFoldDB" id="A0A550CCH2"/>
<protein>
    <submittedName>
        <fullName evidence="1">Uncharacterized protein</fullName>
    </submittedName>
</protein>
<evidence type="ECO:0000313" key="2">
    <source>
        <dbReference type="Proteomes" id="UP000320762"/>
    </source>
</evidence>
<dbReference type="EMBL" id="VDMD01000012">
    <property type="protein sequence ID" value="TRM62510.1"/>
    <property type="molecule type" value="Genomic_DNA"/>
</dbReference>
<comment type="caution">
    <text evidence="1">The sequence shown here is derived from an EMBL/GenBank/DDBJ whole genome shotgun (WGS) entry which is preliminary data.</text>
</comment>
<proteinExistence type="predicted"/>
<keyword evidence="2" id="KW-1185">Reference proteome</keyword>